<name>A0A956LVZ1_UNCEI</name>
<feature type="transmembrane region" description="Helical" evidence="1">
    <location>
        <begin position="328"/>
        <end position="348"/>
    </location>
</feature>
<gene>
    <name evidence="2" type="ORF">KC729_03490</name>
</gene>
<keyword evidence="1" id="KW-1133">Transmembrane helix</keyword>
<reference evidence="2" key="1">
    <citation type="submission" date="2020-04" db="EMBL/GenBank/DDBJ databases">
        <authorList>
            <person name="Zhang T."/>
        </authorList>
    </citation>
    <scope>NUCLEOTIDE SEQUENCE</scope>
    <source>
        <strain evidence="2">HKST-UBA01</strain>
    </source>
</reference>
<protein>
    <submittedName>
        <fullName evidence="2">Efflux RND transporter permease subunit</fullName>
    </submittedName>
</protein>
<dbReference type="SUPFAM" id="SSF82866">
    <property type="entry name" value="Multidrug efflux transporter AcrB transmembrane domain"/>
    <property type="match status" value="1"/>
</dbReference>
<keyword evidence="1" id="KW-0812">Transmembrane</keyword>
<dbReference type="Gene3D" id="1.20.1640.10">
    <property type="entry name" value="Multidrug efflux transporter AcrB transmembrane domain"/>
    <property type="match status" value="2"/>
</dbReference>
<dbReference type="Gene3D" id="3.30.70.1320">
    <property type="entry name" value="Multidrug efflux transporter AcrB pore domain like"/>
    <property type="match status" value="1"/>
</dbReference>
<dbReference type="SUPFAM" id="SSF82693">
    <property type="entry name" value="Multidrug efflux transporter AcrB pore domain, PN1, PN2, PC1 and PC2 subdomains"/>
    <property type="match status" value="2"/>
</dbReference>
<feature type="transmembrane region" description="Helical" evidence="1">
    <location>
        <begin position="426"/>
        <end position="447"/>
    </location>
</feature>
<evidence type="ECO:0000256" key="1">
    <source>
        <dbReference type="SAM" id="Phobius"/>
    </source>
</evidence>
<dbReference type="EMBL" id="JAGQHR010000059">
    <property type="protein sequence ID" value="MCA9726720.1"/>
    <property type="molecule type" value="Genomic_DNA"/>
</dbReference>
<dbReference type="SUPFAM" id="SSF82714">
    <property type="entry name" value="Multidrug efflux transporter AcrB TolC docking domain, DN and DC subdomains"/>
    <property type="match status" value="1"/>
</dbReference>
<dbReference type="AlphaFoldDB" id="A0A956LVZ1"/>
<feature type="non-terminal residue" evidence="2">
    <location>
        <position position="577"/>
    </location>
</feature>
<feature type="transmembrane region" description="Helical" evidence="1">
    <location>
        <begin position="512"/>
        <end position="530"/>
    </location>
</feature>
<dbReference type="GO" id="GO:0005886">
    <property type="term" value="C:plasma membrane"/>
    <property type="evidence" value="ECO:0007669"/>
    <property type="project" value="TreeGrafter"/>
</dbReference>
<evidence type="ECO:0000313" key="2">
    <source>
        <dbReference type="EMBL" id="MCA9726720.1"/>
    </source>
</evidence>
<dbReference type="GO" id="GO:0042910">
    <property type="term" value="F:xenobiotic transmembrane transporter activity"/>
    <property type="evidence" value="ECO:0007669"/>
    <property type="project" value="TreeGrafter"/>
</dbReference>
<dbReference type="InterPro" id="IPR001036">
    <property type="entry name" value="Acrflvin-R"/>
</dbReference>
<reference evidence="2" key="2">
    <citation type="journal article" date="2021" name="Microbiome">
        <title>Successional dynamics and alternative stable states in a saline activated sludge microbial community over 9 years.</title>
        <authorList>
            <person name="Wang Y."/>
            <person name="Ye J."/>
            <person name="Ju F."/>
            <person name="Liu L."/>
            <person name="Boyd J.A."/>
            <person name="Deng Y."/>
            <person name="Parks D.H."/>
            <person name="Jiang X."/>
            <person name="Yin X."/>
            <person name="Woodcroft B.J."/>
            <person name="Tyson G.W."/>
            <person name="Hugenholtz P."/>
            <person name="Polz M.F."/>
            <person name="Zhang T."/>
        </authorList>
    </citation>
    <scope>NUCLEOTIDE SEQUENCE</scope>
    <source>
        <strain evidence="2">HKST-UBA01</strain>
    </source>
</reference>
<sequence length="577" mass="61207">MHISTLAVRRPVGTIMLTLAAMLLGAVSLSRLDVELLPELRTESVTVWIAYPDAAVSEVEEAVARPAEEAIAPVRGVRGMRSEVVPGGVSIRVQLHPGLDPELTALTIRERLDALSWSLPEGVERARVSAGGSDKATMVLALGAADLAAASDWASSVLRPRLEQVKGVARAEILGAPRREVRIAPDPVRMRLAGVTAAEMESALSAANGAAAGGVLTRRGTRYAVAIETGLNGASDVGDVVVRRNGDRPVHVRDLAKVEETWAPRDGFSRLDGSPAVGIAIHPESDANLVQTARKVRALLAELHREQPEFQASIVEDPSPFVERAIGGVWQSAWIGGLLAFIVLRLFLREWRSATLLLTALPVSVIASFTLFEIAGVSLNLMSLGGIALGIGMLVDSGILCLENIHRLRTLGLPPARAAAEGAREISLPMLASILTTCAVFVPLAWVPGPLGALFRDQAVAVSASLGSSLLTALTLLPMLASRWDGPVSMRVPMPLYRPYHRGLRACVRRSGLTLLATAVLLGASVLVLWERPRELLPEVSAGTLTVDLALPLGTDVDVTGAAAGELEAWLRERPEV</sequence>
<dbReference type="Gene3D" id="3.30.70.1430">
    <property type="entry name" value="Multidrug efflux transporter AcrB pore domain"/>
    <property type="match status" value="2"/>
</dbReference>
<dbReference type="Pfam" id="PF00873">
    <property type="entry name" value="ACR_tran"/>
    <property type="match status" value="1"/>
</dbReference>
<feature type="transmembrane region" description="Helical" evidence="1">
    <location>
        <begin position="381"/>
        <end position="405"/>
    </location>
</feature>
<dbReference type="Proteomes" id="UP000697710">
    <property type="component" value="Unassembled WGS sequence"/>
</dbReference>
<feature type="transmembrane region" description="Helical" evidence="1">
    <location>
        <begin position="12"/>
        <end position="32"/>
    </location>
</feature>
<organism evidence="2 3">
    <name type="scientific">Eiseniibacteriota bacterium</name>
    <dbReference type="NCBI Taxonomy" id="2212470"/>
    <lineage>
        <taxon>Bacteria</taxon>
        <taxon>Candidatus Eiseniibacteriota</taxon>
    </lineage>
</organism>
<dbReference type="Gene3D" id="3.30.2090.10">
    <property type="entry name" value="Multidrug efflux transporter AcrB TolC docking domain, DN and DC subdomains"/>
    <property type="match status" value="1"/>
</dbReference>
<evidence type="ECO:0000313" key="3">
    <source>
        <dbReference type="Proteomes" id="UP000697710"/>
    </source>
</evidence>
<comment type="caution">
    <text evidence="2">The sequence shown here is derived from an EMBL/GenBank/DDBJ whole genome shotgun (WGS) entry which is preliminary data.</text>
</comment>
<dbReference type="PANTHER" id="PTHR32063">
    <property type="match status" value="1"/>
</dbReference>
<dbReference type="PRINTS" id="PR00702">
    <property type="entry name" value="ACRIFLAVINRP"/>
</dbReference>
<dbReference type="InterPro" id="IPR027463">
    <property type="entry name" value="AcrB_DN_DC_subdom"/>
</dbReference>
<accession>A0A956LVZ1</accession>
<proteinExistence type="predicted"/>
<dbReference type="PANTHER" id="PTHR32063:SF0">
    <property type="entry name" value="SWARMING MOTILITY PROTEIN SWRC"/>
    <property type="match status" value="1"/>
</dbReference>
<keyword evidence="1" id="KW-0472">Membrane</keyword>
<feature type="transmembrane region" description="Helical" evidence="1">
    <location>
        <begin position="355"/>
        <end position="375"/>
    </location>
</feature>
<feature type="transmembrane region" description="Helical" evidence="1">
    <location>
        <begin position="459"/>
        <end position="481"/>
    </location>
</feature>